<proteinExistence type="predicted"/>
<dbReference type="AlphaFoldDB" id="A0A9P4IIK7"/>
<evidence type="ECO:0000313" key="2">
    <source>
        <dbReference type="Proteomes" id="UP000799772"/>
    </source>
</evidence>
<keyword evidence="2" id="KW-1185">Reference proteome</keyword>
<reference evidence="1" key="1">
    <citation type="journal article" date="2020" name="Stud. Mycol.">
        <title>101 Dothideomycetes genomes: a test case for predicting lifestyles and emergence of pathogens.</title>
        <authorList>
            <person name="Haridas S."/>
            <person name="Albert R."/>
            <person name="Binder M."/>
            <person name="Bloem J."/>
            <person name="Labutti K."/>
            <person name="Salamov A."/>
            <person name="Andreopoulos B."/>
            <person name="Baker S."/>
            <person name="Barry K."/>
            <person name="Bills G."/>
            <person name="Bluhm B."/>
            <person name="Cannon C."/>
            <person name="Castanera R."/>
            <person name="Culley D."/>
            <person name="Daum C."/>
            <person name="Ezra D."/>
            <person name="Gonzalez J."/>
            <person name="Henrissat B."/>
            <person name="Kuo A."/>
            <person name="Liang C."/>
            <person name="Lipzen A."/>
            <person name="Lutzoni F."/>
            <person name="Magnuson J."/>
            <person name="Mondo S."/>
            <person name="Nolan M."/>
            <person name="Ohm R."/>
            <person name="Pangilinan J."/>
            <person name="Park H.-J."/>
            <person name="Ramirez L."/>
            <person name="Alfaro M."/>
            <person name="Sun H."/>
            <person name="Tritt A."/>
            <person name="Yoshinaga Y."/>
            <person name="Zwiers L.-H."/>
            <person name="Turgeon B."/>
            <person name="Goodwin S."/>
            <person name="Spatafora J."/>
            <person name="Crous P."/>
            <person name="Grigoriev I."/>
        </authorList>
    </citation>
    <scope>NUCLEOTIDE SEQUENCE</scope>
    <source>
        <strain evidence="1">CBS 133067</strain>
    </source>
</reference>
<organism evidence="1 2">
    <name type="scientific">Rhizodiscina lignyota</name>
    <dbReference type="NCBI Taxonomy" id="1504668"/>
    <lineage>
        <taxon>Eukaryota</taxon>
        <taxon>Fungi</taxon>
        <taxon>Dikarya</taxon>
        <taxon>Ascomycota</taxon>
        <taxon>Pezizomycotina</taxon>
        <taxon>Dothideomycetes</taxon>
        <taxon>Pleosporomycetidae</taxon>
        <taxon>Aulographales</taxon>
        <taxon>Rhizodiscinaceae</taxon>
        <taxon>Rhizodiscina</taxon>
    </lineage>
</organism>
<name>A0A9P4IIK7_9PEZI</name>
<accession>A0A9P4IIK7</accession>
<dbReference type="EMBL" id="ML978123">
    <property type="protein sequence ID" value="KAF2102306.1"/>
    <property type="molecule type" value="Genomic_DNA"/>
</dbReference>
<evidence type="ECO:0000313" key="1">
    <source>
        <dbReference type="EMBL" id="KAF2102306.1"/>
    </source>
</evidence>
<gene>
    <name evidence="1" type="ORF">NA57DRAFT_54223</name>
</gene>
<protein>
    <submittedName>
        <fullName evidence="1">Uncharacterized protein</fullName>
    </submittedName>
</protein>
<dbReference type="Proteomes" id="UP000799772">
    <property type="component" value="Unassembled WGS sequence"/>
</dbReference>
<sequence>MAEALAATDMQSNPVPHLLSLPPEVRQVILSYAIDIPLPKPSRHQHDKHKRFRRTAVALFLANKQLQQDMAFVLKQRITCFNSWATRLEKWDLIHFQSGGRCWARPQLFTLHTELKNLCRALAYLGDDEPMKDLNYAKAAARQDLKLPDNRRTQ</sequence>
<comment type="caution">
    <text evidence="1">The sequence shown here is derived from an EMBL/GenBank/DDBJ whole genome shotgun (WGS) entry which is preliminary data.</text>
</comment>